<feature type="signal peptide" evidence="2">
    <location>
        <begin position="1"/>
        <end position="26"/>
    </location>
</feature>
<name>A0A2M3ZUS3_9DIPT</name>
<accession>A0A2M3ZUS3</accession>
<dbReference type="AlphaFoldDB" id="A0A2M3ZUS3"/>
<proteinExistence type="predicted"/>
<evidence type="ECO:0000313" key="3">
    <source>
        <dbReference type="EMBL" id="MBW32293.1"/>
    </source>
</evidence>
<sequence>MRRGLNRSMTMMMMRSVMSTIMMVMGQSLSSHWMAHSRGKTEAESNRLTTVGWRLARFHQATRLHRHRPHLPLKAPTQGFPLKSGLD</sequence>
<evidence type="ECO:0000256" key="1">
    <source>
        <dbReference type="SAM" id="MobiDB-lite"/>
    </source>
</evidence>
<organism evidence="3">
    <name type="scientific">Anopheles braziliensis</name>
    <dbReference type="NCBI Taxonomy" id="58242"/>
    <lineage>
        <taxon>Eukaryota</taxon>
        <taxon>Metazoa</taxon>
        <taxon>Ecdysozoa</taxon>
        <taxon>Arthropoda</taxon>
        <taxon>Hexapoda</taxon>
        <taxon>Insecta</taxon>
        <taxon>Pterygota</taxon>
        <taxon>Neoptera</taxon>
        <taxon>Endopterygota</taxon>
        <taxon>Diptera</taxon>
        <taxon>Nematocera</taxon>
        <taxon>Culicoidea</taxon>
        <taxon>Culicidae</taxon>
        <taxon>Anophelinae</taxon>
        <taxon>Anopheles</taxon>
    </lineage>
</organism>
<dbReference type="EMBL" id="GGFM01011542">
    <property type="protein sequence ID" value="MBW32293.1"/>
    <property type="molecule type" value="Transcribed_RNA"/>
</dbReference>
<feature type="region of interest" description="Disordered" evidence="1">
    <location>
        <begin position="66"/>
        <end position="87"/>
    </location>
</feature>
<feature type="chain" id="PRO_5014695091" evidence="2">
    <location>
        <begin position="27"/>
        <end position="87"/>
    </location>
</feature>
<keyword evidence="2" id="KW-0732">Signal</keyword>
<reference evidence="3" key="1">
    <citation type="submission" date="2018-01" db="EMBL/GenBank/DDBJ databases">
        <title>An insight into the sialome of Amazonian anophelines.</title>
        <authorList>
            <person name="Ribeiro J.M."/>
            <person name="Scarpassa V."/>
            <person name="Calvo E."/>
        </authorList>
    </citation>
    <scope>NUCLEOTIDE SEQUENCE</scope>
    <source>
        <tissue evidence="3">Salivary glands</tissue>
    </source>
</reference>
<protein>
    <submittedName>
        <fullName evidence="3">Putative secreted peptide</fullName>
    </submittedName>
</protein>
<evidence type="ECO:0000256" key="2">
    <source>
        <dbReference type="SAM" id="SignalP"/>
    </source>
</evidence>